<evidence type="ECO:0000256" key="3">
    <source>
        <dbReference type="SAM" id="MobiDB-lite"/>
    </source>
</evidence>
<dbReference type="InterPro" id="IPR036361">
    <property type="entry name" value="SAP_dom_sf"/>
</dbReference>
<feature type="compositionally biased region" description="Low complexity" evidence="3">
    <location>
        <begin position="51"/>
        <end position="65"/>
    </location>
</feature>
<sequence>MTVPAGTPSKTSLTSTKVNDLKVLCQKHGLTVAGNKTDLVNRLLEFYKPSNPSLPSASASISPQPTQTKASSISHQQTNSSLNSTNPSALNSHTTTTKSNSPNSNNQNPGSKPQTKQILEDQHGPTSTIEKPLQEPSTTTTSTTTVTDAVDQPKNNGQDEESRKSTKIESEILKRQQRAQRFGIDVPKESEEEEIKRLNRIKKFGLVGDGGELGGGRLDQPLGSKTVTSNGLGPDRRNKKAEDSAAVDPEWEEKKRKRAEKFGLVDQPTRKSIKS</sequence>
<feature type="region of interest" description="Disordered" evidence="3">
    <location>
        <begin position="51"/>
        <end position="193"/>
    </location>
</feature>
<feature type="domain" description="SAP" evidence="4">
    <location>
        <begin position="13"/>
        <end position="47"/>
    </location>
</feature>
<gene>
    <name evidence="5" type="ORF">PPACK8108_LOCUS23087</name>
</gene>
<organism evidence="5 6">
    <name type="scientific">Phakopsora pachyrhizi</name>
    <name type="common">Asian soybean rust disease fungus</name>
    <dbReference type="NCBI Taxonomy" id="170000"/>
    <lineage>
        <taxon>Eukaryota</taxon>
        <taxon>Fungi</taxon>
        <taxon>Dikarya</taxon>
        <taxon>Basidiomycota</taxon>
        <taxon>Pucciniomycotina</taxon>
        <taxon>Pucciniomycetes</taxon>
        <taxon>Pucciniales</taxon>
        <taxon>Phakopsoraceae</taxon>
        <taxon>Phakopsora</taxon>
    </lineage>
</organism>
<dbReference type="GO" id="GO:0005634">
    <property type="term" value="C:nucleus"/>
    <property type="evidence" value="ECO:0007669"/>
    <property type="project" value="TreeGrafter"/>
</dbReference>
<dbReference type="InterPro" id="IPR040746">
    <property type="entry name" value="THO1_MOS11_C"/>
</dbReference>
<dbReference type="SUPFAM" id="SSF68906">
    <property type="entry name" value="SAP domain"/>
    <property type="match status" value="1"/>
</dbReference>
<reference evidence="5" key="1">
    <citation type="submission" date="2022-06" db="EMBL/GenBank/DDBJ databases">
        <authorList>
            <consortium name="SYNGENTA / RWTH Aachen University"/>
        </authorList>
    </citation>
    <scope>NUCLEOTIDE SEQUENCE</scope>
</reference>
<dbReference type="AlphaFoldDB" id="A0AAV0BP75"/>
<keyword evidence="1" id="KW-0597">Phosphoprotein</keyword>
<comment type="caution">
    <text evidence="5">The sequence shown here is derived from an EMBL/GenBank/DDBJ whole genome shotgun (WGS) entry which is preliminary data.</text>
</comment>
<evidence type="ECO:0000256" key="1">
    <source>
        <dbReference type="ARBA" id="ARBA00022553"/>
    </source>
</evidence>
<dbReference type="PROSITE" id="PS50800">
    <property type="entry name" value="SAP"/>
    <property type="match status" value="1"/>
</dbReference>
<dbReference type="SMART" id="SM00513">
    <property type="entry name" value="SAP"/>
    <property type="match status" value="1"/>
</dbReference>
<name>A0AAV0BP75_PHAPC</name>
<dbReference type="InterPro" id="IPR003034">
    <property type="entry name" value="SAP_dom"/>
</dbReference>
<feature type="compositionally biased region" description="Low complexity" evidence="3">
    <location>
        <begin position="137"/>
        <end position="147"/>
    </location>
</feature>
<protein>
    <submittedName>
        <fullName evidence="5">Expressed protein</fullName>
    </submittedName>
</protein>
<feature type="compositionally biased region" description="Basic and acidic residues" evidence="3">
    <location>
        <begin position="160"/>
        <end position="174"/>
    </location>
</feature>
<feature type="compositionally biased region" description="Low complexity" evidence="3">
    <location>
        <begin position="91"/>
        <end position="108"/>
    </location>
</feature>
<dbReference type="InterPro" id="IPR052240">
    <property type="entry name" value="SAP_domain_ribonucleoprotein"/>
</dbReference>
<dbReference type="Pfam" id="PF18592">
    <property type="entry name" value="Tho1_MOS11_C"/>
    <property type="match status" value="1"/>
</dbReference>
<feature type="compositionally biased region" description="Basic and acidic residues" evidence="3">
    <location>
        <begin position="234"/>
        <end position="243"/>
    </location>
</feature>
<dbReference type="PANTHER" id="PTHR46551:SF1">
    <property type="entry name" value="SAP DOMAIN-CONTAINING RIBONUCLEOPROTEIN"/>
    <property type="match status" value="1"/>
</dbReference>
<dbReference type="Pfam" id="PF02037">
    <property type="entry name" value="SAP"/>
    <property type="match status" value="1"/>
</dbReference>
<evidence type="ECO:0000256" key="2">
    <source>
        <dbReference type="ARBA" id="ARBA00046328"/>
    </source>
</evidence>
<feature type="compositionally biased region" description="Gly residues" evidence="3">
    <location>
        <begin position="207"/>
        <end position="217"/>
    </location>
</feature>
<dbReference type="GO" id="GO:0016973">
    <property type="term" value="P:poly(A)+ mRNA export from nucleus"/>
    <property type="evidence" value="ECO:0007669"/>
    <property type="project" value="TreeGrafter"/>
</dbReference>
<keyword evidence="6" id="KW-1185">Reference proteome</keyword>
<feature type="compositionally biased region" description="Polar residues" evidence="3">
    <location>
        <begin position="66"/>
        <end position="90"/>
    </location>
</feature>
<evidence type="ECO:0000313" key="6">
    <source>
        <dbReference type="Proteomes" id="UP001153365"/>
    </source>
</evidence>
<dbReference type="Gene3D" id="1.10.720.30">
    <property type="entry name" value="SAP domain"/>
    <property type="match status" value="1"/>
</dbReference>
<proteinExistence type="inferred from homology"/>
<feature type="region of interest" description="Disordered" evidence="3">
    <location>
        <begin position="206"/>
        <end position="275"/>
    </location>
</feature>
<dbReference type="Proteomes" id="UP001153365">
    <property type="component" value="Unassembled WGS sequence"/>
</dbReference>
<accession>A0AAV0BP75</accession>
<evidence type="ECO:0000313" key="5">
    <source>
        <dbReference type="EMBL" id="CAH7688166.1"/>
    </source>
</evidence>
<evidence type="ECO:0000259" key="4">
    <source>
        <dbReference type="PROSITE" id="PS50800"/>
    </source>
</evidence>
<dbReference type="EMBL" id="CALTRL010005959">
    <property type="protein sequence ID" value="CAH7688166.1"/>
    <property type="molecule type" value="Genomic_DNA"/>
</dbReference>
<dbReference type="PANTHER" id="PTHR46551">
    <property type="entry name" value="SAP DOMAIN-CONTAINING RIBONUCLEOPROTEIN"/>
    <property type="match status" value="1"/>
</dbReference>
<comment type="similarity">
    <text evidence="2">Belongs to the SAP domain-containing ribonucleoprotein family.</text>
</comment>